<feature type="region of interest" description="Disordered" evidence="1">
    <location>
        <begin position="1"/>
        <end position="24"/>
    </location>
</feature>
<proteinExistence type="predicted"/>
<feature type="region of interest" description="Disordered" evidence="1">
    <location>
        <begin position="54"/>
        <end position="92"/>
    </location>
</feature>
<evidence type="ECO:0000256" key="1">
    <source>
        <dbReference type="SAM" id="MobiDB-lite"/>
    </source>
</evidence>
<keyword evidence="3" id="KW-1185">Reference proteome</keyword>
<comment type="caution">
    <text evidence="2">The sequence shown here is derived from an EMBL/GenBank/DDBJ whole genome shotgun (WGS) entry which is preliminary data.</text>
</comment>
<evidence type="ECO:0000313" key="2">
    <source>
        <dbReference type="EMBL" id="MCP2257700.1"/>
    </source>
</evidence>
<name>A0ABT1HQB3_STRSD</name>
<feature type="compositionally biased region" description="Pro residues" evidence="1">
    <location>
        <begin position="61"/>
        <end position="70"/>
    </location>
</feature>
<feature type="compositionally biased region" description="Gly residues" evidence="1">
    <location>
        <begin position="12"/>
        <end position="21"/>
    </location>
</feature>
<organism evidence="2 3">
    <name type="scientific">Streptoalloteichus tenebrarius (strain ATCC 17920 / DSM 40477 / JCM 4838 / CBS 697.72 / NBRC 16177 / NCIMB 11028 / NRRL B-12390 / A12253. 1 / ISP 5477)</name>
    <name type="common">Streptomyces tenebrarius</name>
    <dbReference type="NCBI Taxonomy" id="1933"/>
    <lineage>
        <taxon>Bacteria</taxon>
        <taxon>Bacillati</taxon>
        <taxon>Actinomycetota</taxon>
        <taxon>Actinomycetes</taxon>
        <taxon>Pseudonocardiales</taxon>
        <taxon>Pseudonocardiaceae</taxon>
        <taxon>Streptoalloteichus</taxon>
    </lineage>
</organism>
<reference evidence="2 3" key="1">
    <citation type="submission" date="2022-06" db="EMBL/GenBank/DDBJ databases">
        <title>Genomic Encyclopedia of Archaeal and Bacterial Type Strains, Phase II (KMG-II): from individual species to whole genera.</title>
        <authorList>
            <person name="Goeker M."/>
        </authorList>
    </citation>
    <scope>NUCLEOTIDE SEQUENCE [LARGE SCALE GENOMIC DNA]</scope>
    <source>
        <strain evidence="2 3">DSM 40477</strain>
    </source>
</reference>
<gene>
    <name evidence="2" type="ORF">LX15_001386</name>
</gene>
<dbReference type="Proteomes" id="UP001205311">
    <property type="component" value="Unassembled WGS sequence"/>
</dbReference>
<evidence type="ECO:0000313" key="3">
    <source>
        <dbReference type="Proteomes" id="UP001205311"/>
    </source>
</evidence>
<accession>A0ABT1HQB3</accession>
<dbReference type="RefSeq" id="WP_253668651.1">
    <property type="nucleotide sequence ID" value="NZ_JAMTCP010000005.1"/>
</dbReference>
<sequence>MGRHDSSRRGRGSSGDGGAGRAGHWLEPVIGTMAIVALSATLVAAFEDDAPLVQLGDIRPPSAPAAPPTSTPLSPSSGLPLPPGAAGGVARP</sequence>
<dbReference type="EMBL" id="JAMTCP010000005">
    <property type="protein sequence ID" value="MCP2257700.1"/>
    <property type="molecule type" value="Genomic_DNA"/>
</dbReference>
<protein>
    <submittedName>
        <fullName evidence="2">Uncharacterized protein</fullName>
    </submittedName>
</protein>